<dbReference type="AlphaFoldDB" id="A0A1A8NLR7"/>
<evidence type="ECO:0000313" key="2">
    <source>
        <dbReference type="EMBL" id="SBR69980.1"/>
    </source>
</evidence>
<proteinExistence type="predicted"/>
<reference evidence="2" key="1">
    <citation type="submission" date="2016-05" db="EMBL/GenBank/DDBJ databases">
        <authorList>
            <person name="Lavstsen T."/>
            <person name="Jespersen J.S."/>
        </authorList>
    </citation>
    <scope>NUCLEOTIDE SEQUENCE</scope>
    <source>
        <tissue evidence="2">Brain</tissue>
    </source>
</reference>
<feature type="compositionally biased region" description="Basic and acidic residues" evidence="1">
    <location>
        <begin position="34"/>
        <end position="58"/>
    </location>
</feature>
<feature type="non-terminal residue" evidence="2">
    <location>
        <position position="82"/>
    </location>
</feature>
<accession>A0A1A8NLR7</accession>
<gene>
    <name evidence="2" type="primary">TRPV1</name>
</gene>
<feature type="region of interest" description="Disordered" evidence="1">
    <location>
        <begin position="34"/>
        <end position="82"/>
    </location>
</feature>
<protein>
    <submittedName>
        <fullName evidence="2">Transient receptor potential cation channel, subfamily V, member 1</fullName>
    </submittedName>
</protein>
<reference evidence="2" key="2">
    <citation type="submission" date="2016-06" db="EMBL/GenBank/DDBJ databases">
        <title>The genome of a short-lived fish provides insights into sex chromosome evolution and the genetic control of aging.</title>
        <authorList>
            <person name="Reichwald K."/>
            <person name="Felder M."/>
            <person name="Petzold A."/>
            <person name="Koch P."/>
            <person name="Groth M."/>
            <person name="Platzer M."/>
        </authorList>
    </citation>
    <scope>NUCLEOTIDE SEQUENCE</scope>
    <source>
        <tissue evidence="2">Brain</tissue>
    </source>
</reference>
<dbReference type="EMBL" id="HAEG01003787">
    <property type="protein sequence ID" value="SBR69980.1"/>
    <property type="molecule type" value="Transcribed_RNA"/>
</dbReference>
<evidence type="ECO:0000256" key="1">
    <source>
        <dbReference type="SAM" id="MobiDB-lite"/>
    </source>
</evidence>
<organism evidence="2">
    <name type="scientific">Nothobranchius pienaari</name>
    <dbReference type="NCBI Taxonomy" id="704102"/>
    <lineage>
        <taxon>Eukaryota</taxon>
        <taxon>Metazoa</taxon>
        <taxon>Chordata</taxon>
        <taxon>Craniata</taxon>
        <taxon>Vertebrata</taxon>
        <taxon>Euteleostomi</taxon>
        <taxon>Actinopterygii</taxon>
        <taxon>Neopterygii</taxon>
        <taxon>Teleostei</taxon>
        <taxon>Neoteleostei</taxon>
        <taxon>Acanthomorphata</taxon>
        <taxon>Ovalentaria</taxon>
        <taxon>Atherinomorphae</taxon>
        <taxon>Cyprinodontiformes</taxon>
        <taxon>Nothobranchiidae</taxon>
        <taxon>Nothobranchius</taxon>
    </lineage>
</organism>
<name>A0A1A8NLR7_9TELE</name>
<sequence length="82" mass="9005">PGIPVWGCLLPAAHLLHHPHLHSFAQHAHCLNEPHRGKAHHGDHQHLEAAEGWHHPGHGETTALLSDDEASQWGGDKSRHCS</sequence>
<keyword evidence="2" id="KW-0675">Receptor</keyword>
<feature type="non-terminal residue" evidence="2">
    <location>
        <position position="1"/>
    </location>
</feature>